<comment type="caution">
    <text evidence="3">The sequence shown here is derived from an EMBL/GenBank/DDBJ whole genome shotgun (WGS) entry which is preliminary data.</text>
</comment>
<accession>A0A834LJ89</accession>
<dbReference type="AlphaFoldDB" id="A0A834LJ89"/>
<gene>
    <name evidence="3" type="ORF">RHSIM_Rhsim07G0182900</name>
</gene>
<evidence type="ECO:0000259" key="2">
    <source>
        <dbReference type="Pfam" id="PF14111"/>
    </source>
</evidence>
<keyword evidence="4" id="KW-1185">Reference proteome</keyword>
<proteinExistence type="predicted"/>
<feature type="compositionally biased region" description="Basic and acidic residues" evidence="1">
    <location>
        <begin position="150"/>
        <end position="164"/>
    </location>
</feature>
<dbReference type="PANTHER" id="PTHR31286:SF178">
    <property type="entry name" value="DUF4283 DOMAIN-CONTAINING PROTEIN"/>
    <property type="match status" value="1"/>
</dbReference>
<dbReference type="Pfam" id="PF14111">
    <property type="entry name" value="DUF4283"/>
    <property type="match status" value="1"/>
</dbReference>
<feature type="domain" description="DUF4283" evidence="2">
    <location>
        <begin position="12"/>
        <end position="90"/>
    </location>
</feature>
<evidence type="ECO:0000313" key="3">
    <source>
        <dbReference type="EMBL" id="KAF7138411.1"/>
    </source>
</evidence>
<reference evidence="3" key="1">
    <citation type="submission" date="2019-11" db="EMBL/GenBank/DDBJ databases">
        <authorList>
            <person name="Liu Y."/>
            <person name="Hou J."/>
            <person name="Li T.-Q."/>
            <person name="Guan C.-H."/>
            <person name="Wu X."/>
            <person name="Wu H.-Z."/>
            <person name="Ling F."/>
            <person name="Zhang R."/>
            <person name="Shi X.-G."/>
            <person name="Ren J.-P."/>
            <person name="Chen E.-F."/>
            <person name="Sun J.-M."/>
        </authorList>
    </citation>
    <scope>NUCLEOTIDE SEQUENCE</scope>
    <source>
        <strain evidence="3">Adult_tree_wgs_1</strain>
        <tissue evidence="3">Leaves</tissue>
    </source>
</reference>
<dbReference type="InterPro" id="IPR025558">
    <property type="entry name" value="DUF4283"/>
</dbReference>
<protein>
    <recommendedName>
        <fullName evidence="2">DUF4283 domain-containing protein</fullName>
    </recommendedName>
</protein>
<name>A0A834LJ89_RHOSS</name>
<evidence type="ECO:0000313" key="4">
    <source>
        <dbReference type="Proteomes" id="UP000626092"/>
    </source>
</evidence>
<evidence type="ECO:0000256" key="1">
    <source>
        <dbReference type="SAM" id="MobiDB-lite"/>
    </source>
</evidence>
<dbReference type="EMBL" id="WJXA01000007">
    <property type="protein sequence ID" value="KAF7138411.1"/>
    <property type="molecule type" value="Genomic_DNA"/>
</dbReference>
<dbReference type="PANTHER" id="PTHR31286">
    <property type="entry name" value="GLYCINE-RICH CELL WALL STRUCTURAL PROTEIN 1.8-LIKE"/>
    <property type="match status" value="1"/>
</dbReference>
<feature type="region of interest" description="Disordered" evidence="1">
    <location>
        <begin position="146"/>
        <end position="170"/>
    </location>
</feature>
<dbReference type="Proteomes" id="UP000626092">
    <property type="component" value="Unassembled WGS sequence"/>
</dbReference>
<organism evidence="3 4">
    <name type="scientific">Rhododendron simsii</name>
    <name type="common">Sims's rhododendron</name>
    <dbReference type="NCBI Taxonomy" id="118357"/>
    <lineage>
        <taxon>Eukaryota</taxon>
        <taxon>Viridiplantae</taxon>
        <taxon>Streptophyta</taxon>
        <taxon>Embryophyta</taxon>
        <taxon>Tracheophyta</taxon>
        <taxon>Spermatophyta</taxon>
        <taxon>Magnoliopsida</taxon>
        <taxon>eudicotyledons</taxon>
        <taxon>Gunneridae</taxon>
        <taxon>Pentapetalae</taxon>
        <taxon>asterids</taxon>
        <taxon>Ericales</taxon>
        <taxon>Ericaceae</taxon>
        <taxon>Ericoideae</taxon>
        <taxon>Rhodoreae</taxon>
        <taxon>Rhododendron</taxon>
    </lineage>
</organism>
<sequence>MLPFGSRRAIVDCSASLVGKLLTKRGFSRAALKDTMWKVWGSPEGLQVVDVEDNLFHFCFSNEMDLQRVVNGGPWCFDNMVLLLCRWETENSYGPWTAAAPSFRRGYRWKGRDDEPLKRWRGEGGNTARLTKVTFGGILTDAGVQLSGKHGKDKEGTESQDSRLRLRTIR</sequence>
<dbReference type="OrthoDB" id="1750606at2759"/>
<dbReference type="InterPro" id="IPR040256">
    <property type="entry name" value="At4g02000-like"/>
</dbReference>